<accession>A0A8S3I3P1</accession>
<gene>
    <name evidence="2" type="ORF">GIL414_LOCUS73909</name>
</gene>
<sequence length="89" mass="10978">VRQYIVSKKQNDIVNRLNKTKTEISTELFITQREQRDNLEREDKKRLMREQKQRDKEEDKRRQEQAELRNYTSLMHSDKMRSNKVCSYS</sequence>
<feature type="non-terminal residue" evidence="2">
    <location>
        <position position="1"/>
    </location>
</feature>
<proteinExistence type="predicted"/>
<dbReference type="InterPro" id="IPR039730">
    <property type="entry name" value="Jlp2/Ccd25"/>
</dbReference>
<dbReference type="Proteomes" id="UP000681720">
    <property type="component" value="Unassembled WGS sequence"/>
</dbReference>
<name>A0A8S3I3P1_9BILA</name>
<dbReference type="AlphaFoldDB" id="A0A8S3I3P1"/>
<comment type="caution">
    <text evidence="2">The sequence shown here is derived from an EMBL/GenBank/DDBJ whole genome shotgun (WGS) entry which is preliminary data.</text>
</comment>
<feature type="compositionally biased region" description="Basic and acidic residues" evidence="1">
    <location>
        <begin position="36"/>
        <end position="67"/>
    </location>
</feature>
<feature type="region of interest" description="Disordered" evidence="1">
    <location>
        <begin position="36"/>
        <end position="89"/>
    </location>
</feature>
<organism evidence="2 3">
    <name type="scientific">Rotaria magnacalcarata</name>
    <dbReference type="NCBI Taxonomy" id="392030"/>
    <lineage>
        <taxon>Eukaryota</taxon>
        <taxon>Metazoa</taxon>
        <taxon>Spiralia</taxon>
        <taxon>Gnathifera</taxon>
        <taxon>Rotifera</taxon>
        <taxon>Eurotatoria</taxon>
        <taxon>Bdelloidea</taxon>
        <taxon>Philodinida</taxon>
        <taxon>Philodinidae</taxon>
        <taxon>Rotaria</taxon>
    </lineage>
</organism>
<evidence type="ECO:0000313" key="2">
    <source>
        <dbReference type="EMBL" id="CAF5193460.1"/>
    </source>
</evidence>
<evidence type="ECO:0000313" key="3">
    <source>
        <dbReference type="Proteomes" id="UP000681720"/>
    </source>
</evidence>
<dbReference type="PANTHER" id="PTHR13049:SF2">
    <property type="entry name" value="COILED-COIL DOMAIN-CONTAINING PROTEIN 25"/>
    <property type="match status" value="1"/>
</dbReference>
<dbReference type="EMBL" id="CAJOBJ010339661">
    <property type="protein sequence ID" value="CAF5193460.1"/>
    <property type="molecule type" value="Genomic_DNA"/>
</dbReference>
<reference evidence="2" key="1">
    <citation type="submission" date="2021-02" db="EMBL/GenBank/DDBJ databases">
        <authorList>
            <person name="Nowell W R."/>
        </authorList>
    </citation>
    <scope>NUCLEOTIDE SEQUENCE</scope>
</reference>
<protein>
    <submittedName>
        <fullName evidence="2">Uncharacterized protein</fullName>
    </submittedName>
</protein>
<evidence type="ECO:0000256" key="1">
    <source>
        <dbReference type="SAM" id="MobiDB-lite"/>
    </source>
</evidence>
<dbReference type="PANTHER" id="PTHR13049">
    <property type="entry name" value="DUF814-RELATED"/>
    <property type="match status" value="1"/>
</dbReference>